<sequence>MEHKPPPTSGEAPQPNQPKLPTTPQYHPTRPNPPPTTSAKARGKPTQPPTHPTPPTPHANEKPKTRQPANERKSRKPPQGKVCLTECS</sequence>
<keyword evidence="3" id="KW-1185">Reference proteome</keyword>
<reference evidence="2" key="1">
    <citation type="submission" date="2022-01" db="EMBL/GenBank/DDBJ databases">
        <authorList>
            <person name="King R."/>
        </authorList>
    </citation>
    <scope>NUCLEOTIDE SEQUENCE</scope>
</reference>
<dbReference type="Proteomes" id="UP001153709">
    <property type="component" value="Chromosome 5"/>
</dbReference>
<feature type="compositionally biased region" description="Basic and acidic residues" evidence="1">
    <location>
        <begin position="59"/>
        <end position="72"/>
    </location>
</feature>
<protein>
    <submittedName>
        <fullName evidence="2">Uncharacterized protein</fullName>
    </submittedName>
</protein>
<evidence type="ECO:0000256" key="1">
    <source>
        <dbReference type="SAM" id="MobiDB-lite"/>
    </source>
</evidence>
<organism evidence="2 3">
    <name type="scientific">Diabrotica balteata</name>
    <name type="common">Banded cucumber beetle</name>
    <dbReference type="NCBI Taxonomy" id="107213"/>
    <lineage>
        <taxon>Eukaryota</taxon>
        <taxon>Metazoa</taxon>
        <taxon>Ecdysozoa</taxon>
        <taxon>Arthropoda</taxon>
        <taxon>Hexapoda</taxon>
        <taxon>Insecta</taxon>
        <taxon>Pterygota</taxon>
        <taxon>Neoptera</taxon>
        <taxon>Endopterygota</taxon>
        <taxon>Coleoptera</taxon>
        <taxon>Polyphaga</taxon>
        <taxon>Cucujiformia</taxon>
        <taxon>Chrysomeloidea</taxon>
        <taxon>Chrysomelidae</taxon>
        <taxon>Galerucinae</taxon>
        <taxon>Diabroticina</taxon>
        <taxon>Diabroticites</taxon>
        <taxon>Diabrotica</taxon>
    </lineage>
</organism>
<feature type="compositionally biased region" description="Polar residues" evidence="1">
    <location>
        <begin position="17"/>
        <end position="26"/>
    </location>
</feature>
<proteinExistence type="predicted"/>
<dbReference type="EMBL" id="OU898280">
    <property type="protein sequence ID" value="CAG9834525.1"/>
    <property type="molecule type" value="Genomic_DNA"/>
</dbReference>
<name>A0A9N9T2M2_DIABA</name>
<dbReference type="AlphaFoldDB" id="A0A9N9T2M2"/>
<feature type="compositionally biased region" description="Pro residues" evidence="1">
    <location>
        <begin position="46"/>
        <end position="57"/>
    </location>
</feature>
<feature type="region of interest" description="Disordered" evidence="1">
    <location>
        <begin position="1"/>
        <end position="88"/>
    </location>
</feature>
<evidence type="ECO:0000313" key="2">
    <source>
        <dbReference type="EMBL" id="CAG9834525.1"/>
    </source>
</evidence>
<gene>
    <name evidence="2" type="ORF">DIABBA_LOCUS7819</name>
</gene>
<evidence type="ECO:0000313" key="3">
    <source>
        <dbReference type="Proteomes" id="UP001153709"/>
    </source>
</evidence>
<accession>A0A9N9T2M2</accession>